<evidence type="ECO:0000313" key="3">
    <source>
        <dbReference type="EMBL" id="AUH33310.1"/>
    </source>
</evidence>
<accession>A0A2K9EED9</accession>
<reference evidence="3 4" key="1">
    <citation type="submission" date="2017-12" db="EMBL/GenBank/DDBJ databases">
        <authorList>
            <person name="Hurst M.R.H."/>
        </authorList>
    </citation>
    <scope>NUCLEOTIDE SEQUENCE [LARGE SCALE GENOMIC DNA]</scope>
    <source>
        <strain evidence="3 4">BM15</strain>
    </source>
</reference>
<organism evidence="3 4">
    <name type="scientific">Paracoccus tegillarcae</name>
    <dbReference type="NCBI Taxonomy" id="1529068"/>
    <lineage>
        <taxon>Bacteria</taxon>
        <taxon>Pseudomonadati</taxon>
        <taxon>Pseudomonadota</taxon>
        <taxon>Alphaproteobacteria</taxon>
        <taxon>Rhodobacterales</taxon>
        <taxon>Paracoccaceae</taxon>
        <taxon>Paracoccus</taxon>
    </lineage>
</organism>
<dbReference type="InterPro" id="IPR044662">
    <property type="entry name" value="HS1/DABB1-like"/>
</dbReference>
<dbReference type="PROSITE" id="PS51502">
    <property type="entry name" value="S_R_A_B_BARREL"/>
    <property type="match status" value="1"/>
</dbReference>
<protein>
    <submittedName>
        <fullName evidence="3">Stress responsive protein</fullName>
    </submittedName>
</protein>
<dbReference type="PANTHER" id="PTHR33178">
    <property type="match status" value="1"/>
</dbReference>
<sequence>MIRHIVLVRYRPDVTEEQIAAIHSDLDDIRALLPGMGRFFAGRSESPELLERGYMHGFTVDFDSWQALADYQEHAEHKRVGDAIVAAAEGGVDGILVFDLPVDGVDPC</sequence>
<dbReference type="OrthoDB" id="9816070at2"/>
<evidence type="ECO:0000313" key="4">
    <source>
        <dbReference type="Proteomes" id="UP000233742"/>
    </source>
</evidence>
<dbReference type="AlphaFoldDB" id="A0A2K9EED9"/>
<dbReference type="Gene3D" id="3.30.70.100">
    <property type="match status" value="1"/>
</dbReference>
<dbReference type="RefSeq" id="WP_101459980.1">
    <property type="nucleotide sequence ID" value="NZ_CP025408.1"/>
</dbReference>
<dbReference type="InterPro" id="IPR011008">
    <property type="entry name" value="Dimeric_a/b-barrel"/>
</dbReference>
<gene>
    <name evidence="3" type="ORF">CUV01_07825</name>
</gene>
<dbReference type="EMBL" id="CP025408">
    <property type="protein sequence ID" value="AUH33310.1"/>
    <property type="molecule type" value="Genomic_DNA"/>
</dbReference>
<evidence type="ECO:0000259" key="2">
    <source>
        <dbReference type="PROSITE" id="PS51502"/>
    </source>
</evidence>
<evidence type="ECO:0000256" key="1">
    <source>
        <dbReference type="ARBA" id="ARBA00011738"/>
    </source>
</evidence>
<comment type="subunit">
    <text evidence="1">Homodimer.</text>
</comment>
<dbReference type="Pfam" id="PF07876">
    <property type="entry name" value="Dabb"/>
    <property type="match status" value="1"/>
</dbReference>
<name>A0A2K9EED9_9RHOB</name>
<dbReference type="PANTHER" id="PTHR33178:SF10">
    <property type="entry name" value="STRESS-RESPONSE A_B BARREL DOMAIN-CONTAINING PROTEIN"/>
    <property type="match status" value="1"/>
</dbReference>
<dbReference type="InterPro" id="IPR013097">
    <property type="entry name" value="Dabb"/>
</dbReference>
<dbReference type="SMART" id="SM00886">
    <property type="entry name" value="Dabb"/>
    <property type="match status" value="1"/>
</dbReference>
<dbReference type="SUPFAM" id="SSF54909">
    <property type="entry name" value="Dimeric alpha+beta barrel"/>
    <property type="match status" value="1"/>
</dbReference>
<keyword evidence="4" id="KW-1185">Reference proteome</keyword>
<dbReference type="KEGG" id="paro:CUV01_07825"/>
<dbReference type="Proteomes" id="UP000233742">
    <property type="component" value="Chromosome"/>
</dbReference>
<proteinExistence type="predicted"/>
<feature type="domain" description="Stress-response A/B barrel" evidence="2">
    <location>
        <begin position="2"/>
        <end position="100"/>
    </location>
</feature>